<dbReference type="OrthoDB" id="1652943at2"/>
<evidence type="ECO:0000313" key="2">
    <source>
        <dbReference type="EMBL" id="GEN36889.1"/>
    </source>
</evidence>
<dbReference type="Pfam" id="PF20310">
    <property type="entry name" value="HTH_Tnp_2"/>
    <property type="match status" value="1"/>
</dbReference>
<feature type="region of interest" description="Disordered" evidence="1">
    <location>
        <begin position="86"/>
        <end position="107"/>
    </location>
</feature>
<proteinExistence type="predicted"/>
<evidence type="ECO:0008006" key="4">
    <source>
        <dbReference type="Google" id="ProtNLM"/>
    </source>
</evidence>
<gene>
    <name evidence="2" type="ORF">ADA01nite_43490</name>
</gene>
<dbReference type="InterPro" id="IPR046929">
    <property type="entry name" value="HTH_Tnp"/>
</dbReference>
<name>A0A511VDI1_9BACL</name>
<keyword evidence="3" id="KW-1185">Reference proteome</keyword>
<dbReference type="InterPro" id="IPR009057">
    <property type="entry name" value="Homeodomain-like_sf"/>
</dbReference>
<accession>A0A511VDI1</accession>
<dbReference type="AlphaFoldDB" id="A0A511VDI1"/>
<comment type="caution">
    <text evidence="2">The sequence shown here is derived from an EMBL/GenBank/DDBJ whole genome shotgun (WGS) entry which is preliminary data.</text>
</comment>
<evidence type="ECO:0000256" key="1">
    <source>
        <dbReference type="SAM" id="MobiDB-lite"/>
    </source>
</evidence>
<reference evidence="2 3" key="1">
    <citation type="submission" date="2019-07" db="EMBL/GenBank/DDBJ databases">
        <title>Whole genome shotgun sequence of Aneurinibacillus danicus NBRC 102444.</title>
        <authorList>
            <person name="Hosoyama A."/>
            <person name="Uohara A."/>
            <person name="Ohji S."/>
            <person name="Ichikawa N."/>
        </authorList>
    </citation>
    <scope>NUCLEOTIDE SEQUENCE [LARGE SCALE GENOMIC DNA]</scope>
    <source>
        <strain evidence="2 3">NBRC 102444</strain>
    </source>
</reference>
<dbReference type="EMBL" id="BJXX01000291">
    <property type="protein sequence ID" value="GEN36889.1"/>
    <property type="molecule type" value="Genomic_DNA"/>
</dbReference>
<dbReference type="RefSeq" id="WP_146812518.1">
    <property type="nucleotide sequence ID" value="NZ_BJXX01000291.1"/>
</dbReference>
<dbReference type="Proteomes" id="UP000321157">
    <property type="component" value="Unassembled WGS sequence"/>
</dbReference>
<protein>
    <recommendedName>
        <fullName evidence="4">Transposase</fullName>
    </recommendedName>
</protein>
<evidence type="ECO:0000313" key="3">
    <source>
        <dbReference type="Proteomes" id="UP000321157"/>
    </source>
</evidence>
<sequence length="140" mass="16239">MSKIIFNAFQIKQLEANPNVSKVSERSIAYHPDFKLKAVKENLKNKEPMQIFLENGFDLSIIGKEKPNQCLKRWRKLYKEVGEGAFHTERRGSTGRPSSKRSTPEVELKKAQARIAFLEAELDFLKKLDELERQAFQKKS</sequence>
<organism evidence="2 3">
    <name type="scientific">Aneurinibacillus danicus</name>
    <dbReference type="NCBI Taxonomy" id="267746"/>
    <lineage>
        <taxon>Bacteria</taxon>
        <taxon>Bacillati</taxon>
        <taxon>Bacillota</taxon>
        <taxon>Bacilli</taxon>
        <taxon>Bacillales</taxon>
        <taxon>Paenibacillaceae</taxon>
        <taxon>Aneurinibacillus group</taxon>
        <taxon>Aneurinibacillus</taxon>
    </lineage>
</organism>
<dbReference type="SUPFAM" id="SSF46689">
    <property type="entry name" value="Homeodomain-like"/>
    <property type="match status" value="1"/>
</dbReference>